<evidence type="ECO:0000313" key="8">
    <source>
        <dbReference type="Proteomes" id="UP001139031"/>
    </source>
</evidence>
<evidence type="ECO:0000259" key="6">
    <source>
        <dbReference type="PROSITE" id="PS51820"/>
    </source>
</evidence>
<keyword evidence="2 4" id="KW-0378">Hydrolase</keyword>
<protein>
    <submittedName>
        <fullName evidence="7">Family 43 glycosylhydrolase</fullName>
    </submittedName>
</protein>
<dbReference type="PANTHER" id="PTHR42812">
    <property type="entry name" value="BETA-XYLOSIDASE"/>
    <property type="match status" value="1"/>
</dbReference>
<keyword evidence="8" id="KW-1185">Reference proteome</keyword>
<comment type="caution">
    <text evidence="7">The sequence shown here is derived from an EMBL/GenBank/DDBJ whole genome shotgun (WGS) entry which is preliminary data.</text>
</comment>
<evidence type="ECO:0000256" key="1">
    <source>
        <dbReference type="ARBA" id="ARBA00009865"/>
    </source>
</evidence>
<comment type="similarity">
    <text evidence="1 4">Belongs to the glycosyl hydrolase 43 family.</text>
</comment>
<accession>A0ABS7TRP3</accession>
<dbReference type="InterPro" id="IPR006710">
    <property type="entry name" value="Glyco_hydro_43"/>
</dbReference>
<proteinExistence type="inferred from homology"/>
<dbReference type="Pfam" id="PF04616">
    <property type="entry name" value="Glyco_hydro_43"/>
    <property type="match status" value="1"/>
</dbReference>
<sequence>MHPRSLAALVPVVTVLACGDPDASSGAATLGETPTTGASTTDASTTAETGTTAPTSSGGPTEASTSDGSDGSDSSTGSVPPPPPLPGLRAEYFATYIDPVLSRVDPGLDFVWGLDAPDASLPADRYSIRWTGSLLAPAAGTYKIITETDDGVRVWVDDVLVIDDWTPHYVTRNETTVELAAGVPTLIRVDYFEIDIEASARLLWSSDTIPEQLIPVDNLLAADPPAELGPPKPPYGNPVIPFDCPDPGVIGVDQPDGPHFYMVCTGGSFPIRHSRDLVLWNDTGAAVLPNGKPAWAANGNRNWAPELHRVAGKYVAYFTTVNGGNVLSIGAAYADEPLGPYVETGGPLVEHPLGVIDASYYEDAGTPYLTYKIDGNSQGEPTPIFIRQLTPDGLAFAGAEVQILTNDPNSWEGGVVEAQWIVRRDDFYYLLYSGNVYDHRYRTGVARSASLFGPYEKLGPPILTNNERWVGPGHGTLLPVGGLDFFIYHAWTNAGNGTHDGGAGRHVLVDRVVWENGWPRIHDGSPSRSLQTWPGEP</sequence>
<evidence type="ECO:0000256" key="4">
    <source>
        <dbReference type="RuleBase" id="RU361187"/>
    </source>
</evidence>
<evidence type="ECO:0000256" key="5">
    <source>
        <dbReference type="SAM" id="MobiDB-lite"/>
    </source>
</evidence>
<dbReference type="InterPro" id="IPR037524">
    <property type="entry name" value="PA14/GLEYA"/>
</dbReference>
<dbReference type="Gene3D" id="2.115.10.20">
    <property type="entry name" value="Glycosyl hydrolase domain, family 43"/>
    <property type="match status" value="1"/>
</dbReference>
<dbReference type="Proteomes" id="UP001139031">
    <property type="component" value="Unassembled WGS sequence"/>
</dbReference>
<dbReference type="CDD" id="cd08999">
    <property type="entry name" value="GH43_ABN-like"/>
    <property type="match status" value="1"/>
</dbReference>
<dbReference type="SUPFAM" id="SSF75005">
    <property type="entry name" value="Arabinanase/levansucrase/invertase"/>
    <property type="match status" value="1"/>
</dbReference>
<dbReference type="Pfam" id="PF07691">
    <property type="entry name" value="PA14"/>
    <property type="match status" value="1"/>
</dbReference>
<feature type="domain" description="PA14" evidence="6">
    <location>
        <begin position="83"/>
        <end position="218"/>
    </location>
</feature>
<evidence type="ECO:0000313" key="7">
    <source>
        <dbReference type="EMBL" id="MBZ5710731.1"/>
    </source>
</evidence>
<dbReference type="RefSeq" id="WP_224192501.1">
    <property type="nucleotide sequence ID" value="NZ_JAIRAU010000019.1"/>
</dbReference>
<dbReference type="PROSITE" id="PS51820">
    <property type="entry name" value="PA14"/>
    <property type="match status" value="1"/>
</dbReference>
<reference evidence="7" key="1">
    <citation type="submission" date="2021-08" db="EMBL/GenBank/DDBJ databases">
        <authorList>
            <person name="Stevens D.C."/>
        </authorList>
    </citation>
    <scope>NUCLEOTIDE SEQUENCE</scope>
    <source>
        <strain evidence="7">DSM 53165</strain>
    </source>
</reference>
<dbReference type="InterPro" id="IPR051795">
    <property type="entry name" value="Glycosyl_Hydrlase_43"/>
</dbReference>
<dbReference type="SUPFAM" id="SSF56988">
    <property type="entry name" value="Anthrax protective antigen"/>
    <property type="match status" value="1"/>
</dbReference>
<dbReference type="PANTHER" id="PTHR42812:SF5">
    <property type="entry name" value="ENDO-ARABINASE"/>
    <property type="match status" value="1"/>
</dbReference>
<dbReference type="Gene3D" id="3.90.182.10">
    <property type="entry name" value="Toxin - Anthrax Protective Antigen,domain 1"/>
    <property type="match status" value="1"/>
</dbReference>
<evidence type="ECO:0000256" key="2">
    <source>
        <dbReference type="ARBA" id="ARBA00022801"/>
    </source>
</evidence>
<dbReference type="PROSITE" id="PS51257">
    <property type="entry name" value="PROKAR_LIPOPROTEIN"/>
    <property type="match status" value="1"/>
</dbReference>
<feature type="region of interest" description="Disordered" evidence="5">
    <location>
        <begin position="23"/>
        <end position="85"/>
    </location>
</feature>
<dbReference type="SMART" id="SM00758">
    <property type="entry name" value="PA14"/>
    <property type="match status" value="1"/>
</dbReference>
<dbReference type="InterPro" id="IPR011658">
    <property type="entry name" value="PA14_dom"/>
</dbReference>
<organism evidence="7 8">
    <name type="scientific">Nannocystis pusilla</name>
    <dbReference type="NCBI Taxonomy" id="889268"/>
    <lineage>
        <taxon>Bacteria</taxon>
        <taxon>Pseudomonadati</taxon>
        <taxon>Myxococcota</taxon>
        <taxon>Polyangia</taxon>
        <taxon>Nannocystales</taxon>
        <taxon>Nannocystaceae</taxon>
        <taxon>Nannocystis</taxon>
    </lineage>
</organism>
<dbReference type="InterPro" id="IPR023296">
    <property type="entry name" value="Glyco_hydro_beta-prop_sf"/>
</dbReference>
<feature type="compositionally biased region" description="Low complexity" evidence="5">
    <location>
        <begin position="31"/>
        <end position="78"/>
    </location>
</feature>
<keyword evidence="3 4" id="KW-0326">Glycosidase</keyword>
<gene>
    <name evidence="7" type="ORF">K7C98_15825</name>
</gene>
<dbReference type="EMBL" id="JAIRAU010000019">
    <property type="protein sequence ID" value="MBZ5710731.1"/>
    <property type="molecule type" value="Genomic_DNA"/>
</dbReference>
<name>A0ABS7TRP3_9BACT</name>
<evidence type="ECO:0000256" key="3">
    <source>
        <dbReference type="ARBA" id="ARBA00023295"/>
    </source>
</evidence>